<keyword evidence="5 7" id="KW-0975">Bacterial flagellum</keyword>
<comment type="caution">
    <text evidence="9">The sequence shown here is derived from an EMBL/GenBank/DDBJ whole genome shotgun (WGS) entry which is preliminary data.</text>
</comment>
<evidence type="ECO:0000256" key="7">
    <source>
        <dbReference type="RuleBase" id="RU362064"/>
    </source>
</evidence>
<dbReference type="AlphaFoldDB" id="A0A917LP17"/>
<sequence length="141" mass="15123">MSNVPLYISAMLLIGQASAQEISGSAASSQSPGVSSFLQMGMGLFVIVGLILFLAWVYRRVQPGAAGQVNAMNVLAAIPLGHRERLVMVKVIDRVLILGVTPQQINKLHEMSLEDVEAVISTDAGNGRFAEVLRQFTGRQS</sequence>
<comment type="similarity">
    <text evidence="6 7">Belongs to the FliO/MopB family.</text>
</comment>
<dbReference type="Pfam" id="PF04347">
    <property type="entry name" value="FliO"/>
    <property type="match status" value="1"/>
</dbReference>
<dbReference type="EMBL" id="BMIY01000001">
    <property type="protein sequence ID" value="GGG48503.1"/>
    <property type="molecule type" value="Genomic_DNA"/>
</dbReference>
<evidence type="ECO:0000256" key="5">
    <source>
        <dbReference type="ARBA" id="ARBA00023143"/>
    </source>
</evidence>
<name>A0A917LP17_9GAMM</name>
<evidence type="ECO:0000256" key="6">
    <source>
        <dbReference type="ARBA" id="ARBA00037937"/>
    </source>
</evidence>
<evidence type="ECO:0000313" key="9">
    <source>
        <dbReference type="EMBL" id="GGG48503.1"/>
    </source>
</evidence>
<evidence type="ECO:0000256" key="8">
    <source>
        <dbReference type="SAM" id="SignalP"/>
    </source>
</evidence>
<dbReference type="GO" id="GO:0009425">
    <property type="term" value="C:bacterial-type flagellum basal body"/>
    <property type="evidence" value="ECO:0007669"/>
    <property type="project" value="UniProtKB-SubCell"/>
</dbReference>
<evidence type="ECO:0000256" key="2">
    <source>
        <dbReference type="ARBA" id="ARBA00022692"/>
    </source>
</evidence>
<keyword evidence="4 7" id="KW-0472">Membrane</keyword>
<comment type="subcellular location">
    <subcellularLocation>
        <location evidence="7">Cell membrane</location>
    </subcellularLocation>
    <subcellularLocation>
        <location evidence="7">Bacterial flagellum basal body</location>
    </subcellularLocation>
</comment>
<dbReference type="OrthoDB" id="5741235at2"/>
<dbReference type="NCBIfam" id="TIGR03500">
    <property type="entry name" value="FliO_TIGR"/>
    <property type="match status" value="1"/>
</dbReference>
<evidence type="ECO:0000256" key="1">
    <source>
        <dbReference type="ARBA" id="ARBA00022475"/>
    </source>
</evidence>
<evidence type="ECO:0000256" key="3">
    <source>
        <dbReference type="ARBA" id="ARBA00022989"/>
    </source>
</evidence>
<feature type="chain" id="PRO_5037204622" description="Flagellar protein" evidence="8">
    <location>
        <begin position="20"/>
        <end position="141"/>
    </location>
</feature>
<gene>
    <name evidence="9" type="ORF">GCM10011403_01960</name>
</gene>
<dbReference type="RefSeq" id="WP_068812575.1">
    <property type="nucleotide sequence ID" value="NZ_BMIY01000001.1"/>
</dbReference>
<proteinExistence type="inferred from homology"/>
<keyword evidence="2 7" id="KW-0812">Transmembrane</keyword>
<keyword evidence="10" id="KW-1185">Reference proteome</keyword>
<feature type="signal peptide" evidence="8">
    <location>
        <begin position="1"/>
        <end position="19"/>
    </location>
</feature>
<organism evidence="9 10">
    <name type="scientific">Pseudohongiella nitratireducens</name>
    <dbReference type="NCBI Taxonomy" id="1768907"/>
    <lineage>
        <taxon>Bacteria</taxon>
        <taxon>Pseudomonadati</taxon>
        <taxon>Pseudomonadota</taxon>
        <taxon>Gammaproteobacteria</taxon>
        <taxon>Pseudomonadales</taxon>
        <taxon>Pseudohongiellaceae</taxon>
        <taxon>Pseudohongiella</taxon>
    </lineage>
</organism>
<dbReference type="InterPro" id="IPR022781">
    <property type="entry name" value="Flagellar_biosynth_FliO"/>
</dbReference>
<reference evidence="9" key="1">
    <citation type="journal article" date="2014" name="Int. J. Syst. Evol. Microbiol.">
        <title>Complete genome sequence of Corynebacterium casei LMG S-19264T (=DSM 44701T), isolated from a smear-ripened cheese.</title>
        <authorList>
            <consortium name="US DOE Joint Genome Institute (JGI-PGF)"/>
            <person name="Walter F."/>
            <person name="Albersmeier A."/>
            <person name="Kalinowski J."/>
            <person name="Ruckert C."/>
        </authorList>
    </citation>
    <scope>NUCLEOTIDE SEQUENCE</scope>
    <source>
        <strain evidence="9">CGMCC 1.15425</strain>
    </source>
</reference>
<evidence type="ECO:0000313" key="10">
    <source>
        <dbReference type="Proteomes" id="UP000627715"/>
    </source>
</evidence>
<evidence type="ECO:0000256" key="4">
    <source>
        <dbReference type="ARBA" id="ARBA00023136"/>
    </source>
</evidence>
<reference evidence="9" key="2">
    <citation type="submission" date="2020-09" db="EMBL/GenBank/DDBJ databases">
        <authorList>
            <person name="Sun Q."/>
            <person name="Zhou Y."/>
        </authorList>
    </citation>
    <scope>NUCLEOTIDE SEQUENCE</scope>
    <source>
        <strain evidence="9">CGMCC 1.15425</strain>
    </source>
</reference>
<feature type="transmembrane region" description="Helical" evidence="7">
    <location>
        <begin position="35"/>
        <end position="58"/>
    </location>
</feature>
<keyword evidence="3 7" id="KW-1133">Transmembrane helix</keyword>
<keyword evidence="1 7" id="KW-1003">Cell membrane</keyword>
<dbReference type="GO" id="GO:0044781">
    <property type="term" value="P:bacterial-type flagellum organization"/>
    <property type="evidence" value="ECO:0007669"/>
    <property type="project" value="UniProtKB-UniRule"/>
</dbReference>
<dbReference type="PANTHER" id="PTHR38766">
    <property type="entry name" value="FLAGELLAR PROTEIN FLIO"/>
    <property type="match status" value="1"/>
</dbReference>
<keyword evidence="8" id="KW-0732">Signal</keyword>
<dbReference type="GO" id="GO:0005886">
    <property type="term" value="C:plasma membrane"/>
    <property type="evidence" value="ECO:0007669"/>
    <property type="project" value="UniProtKB-SubCell"/>
</dbReference>
<accession>A0A917LP17</accession>
<dbReference type="InterPro" id="IPR052205">
    <property type="entry name" value="FliO/MopB"/>
</dbReference>
<dbReference type="PANTHER" id="PTHR38766:SF1">
    <property type="entry name" value="FLAGELLAR PROTEIN FLIO"/>
    <property type="match status" value="1"/>
</dbReference>
<protein>
    <recommendedName>
        <fullName evidence="7">Flagellar protein</fullName>
    </recommendedName>
</protein>
<dbReference type="Proteomes" id="UP000627715">
    <property type="component" value="Unassembled WGS sequence"/>
</dbReference>